<dbReference type="HAMAP" id="MF_00910">
    <property type="entry name" value="FtsL"/>
    <property type="match status" value="1"/>
</dbReference>
<reference evidence="11" key="1">
    <citation type="submission" date="2023-07" db="EMBL/GenBank/DDBJ databases">
        <authorList>
            <person name="Ivanov I."/>
            <person name="Teneva D."/>
            <person name="Stoikov I."/>
        </authorList>
    </citation>
    <scope>NUCLEOTIDE SEQUENCE</scope>
    <source>
        <strain evidence="11">4475</strain>
    </source>
</reference>
<protein>
    <recommendedName>
        <fullName evidence="7 8">Cell division protein FtsL</fullName>
    </recommendedName>
</protein>
<keyword evidence="2 7" id="KW-0132">Cell division</keyword>
<keyword evidence="4 7" id="KW-1133">Transmembrane helix</keyword>
<dbReference type="EMBL" id="OY569118">
    <property type="protein sequence ID" value="CAJ1001965.1"/>
    <property type="molecule type" value="Genomic_DNA"/>
</dbReference>
<feature type="compositionally biased region" description="Polar residues" evidence="10">
    <location>
        <begin position="124"/>
        <end position="159"/>
    </location>
</feature>
<evidence type="ECO:0000256" key="3">
    <source>
        <dbReference type="ARBA" id="ARBA00022692"/>
    </source>
</evidence>
<dbReference type="InterPro" id="IPR011922">
    <property type="entry name" value="Cell_div_FtsL"/>
</dbReference>
<keyword evidence="5 7" id="KW-0472">Membrane</keyword>
<dbReference type="KEGG" id="bayd:BSPP4475_06555"/>
<dbReference type="GO" id="GO:0005886">
    <property type="term" value="C:plasma membrane"/>
    <property type="evidence" value="ECO:0007669"/>
    <property type="project" value="UniProtKB-SubCell"/>
</dbReference>
<keyword evidence="9" id="KW-0175">Coiled coil</keyword>
<keyword evidence="1 7" id="KW-1003">Cell membrane</keyword>
<keyword evidence="6 7" id="KW-0131">Cell cycle</keyword>
<evidence type="ECO:0000256" key="7">
    <source>
        <dbReference type="HAMAP-Rule" id="MF_00910"/>
    </source>
</evidence>
<evidence type="ECO:0000313" key="12">
    <source>
        <dbReference type="Proteomes" id="UP001189619"/>
    </source>
</evidence>
<evidence type="ECO:0000256" key="10">
    <source>
        <dbReference type="SAM" id="MobiDB-lite"/>
    </source>
</evidence>
<sequence length="159" mass="17924">MSYYYRGNLAVELEKSHTVTKTKRTIRIKPSIPTKEKLLYLLLISLIVTGVGLVGVRYSQISQYNYEIQRLKKEIKETKEQNASLLLQVEQLSNSDRILREAQNMGMVYNPEAVHFIGQPKGKSASQGSAQTNPAKTPKQNQNDNNAKTKQPAQSKTNS</sequence>
<dbReference type="AlphaFoldDB" id="A0AA48RBS8"/>
<evidence type="ECO:0000256" key="2">
    <source>
        <dbReference type="ARBA" id="ARBA00022618"/>
    </source>
</evidence>
<proteinExistence type="inferred from homology"/>
<dbReference type="InterPro" id="IPR007060">
    <property type="entry name" value="FtsL/DivIC"/>
</dbReference>
<keyword evidence="3 7" id="KW-0812">Transmembrane</keyword>
<dbReference type="GO" id="GO:0032153">
    <property type="term" value="C:cell division site"/>
    <property type="evidence" value="ECO:0007669"/>
    <property type="project" value="UniProtKB-UniRule"/>
</dbReference>
<feature type="region of interest" description="Disordered" evidence="10">
    <location>
        <begin position="118"/>
        <end position="159"/>
    </location>
</feature>
<evidence type="ECO:0000256" key="8">
    <source>
        <dbReference type="NCBIfam" id="TIGR02209"/>
    </source>
</evidence>
<dbReference type="NCBIfam" id="TIGR02209">
    <property type="entry name" value="ftsL_broad"/>
    <property type="match status" value="1"/>
</dbReference>
<feature type="coiled-coil region" evidence="9">
    <location>
        <begin position="61"/>
        <end position="95"/>
    </location>
</feature>
<keyword evidence="12" id="KW-1185">Reference proteome</keyword>
<evidence type="ECO:0000256" key="6">
    <source>
        <dbReference type="ARBA" id="ARBA00023306"/>
    </source>
</evidence>
<dbReference type="Proteomes" id="UP001189619">
    <property type="component" value="Chromosome"/>
</dbReference>
<evidence type="ECO:0000256" key="4">
    <source>
        <dbReference type="ARBA" id="ARBA00022989"/>
    </source>
</evidence>
<dbReference type="GO" id="GO:0043093">
    <property type="term" value="P:FtsZ-dependent cytokinesis"/>
    <property type="evidence" value="ECO:0007669"/>
    <property type="project" value="UniProtKB-UniRule"/>
</dbReference>
<accession>A0AA48RBS8</accession>
<dbReference type="RefSeq" id="WP_230077171.1">
    <property type="nucleotide sequence ID" value="NZ_OY569118.1"/>
</dbReference>
<comment type="similarity">
    <text evidence="7">Belongs to the FtsL family.</text>
</comment>
<gene>
    <name evidence="7 11" type="primary">ftsL</name>
    <name evidence="11" type="ORF">BSPP4475_06555</name>
</gene>
<dbReference type="Pfam" id="PF04977">
    <property type="entry name" value="DivIC"/>
    <property type="match status" value="1"/>
</dbReference>
<comment type="subcellular location">
    <subcellularLocation>
        <location evidence="7">Cell membrane</location>
        <topology evidence="7">Single-pass type II membrane protein</topology>
    </subcellularLocation>
    <text evidence="7">Localizes to the division septum where it forms a ring structure.</text>
</comment>
<evidence type="ECO:0000256" key="5">
    <source>
        <dbReference type="ARBA" id="ARBA00023136"/>
    </source>
</evidence>
<evidence type="ECO:0000256" key="1">
    <source>
        <dbReference type="ARBA" id="ARBA00022475"/>
    </source>
</evidence>
<evidence type="ECO:0000313" key="11">
    <source>
        <dbReference type="EMBL" id="CAJ1001965.1"/>
    </source>
</evidence>
<feature type="transmembrane region" description="Helical" evidence="7">
    <location>
        <begin position="38"/>
        <end position="58"/>
    </location>
</feature>
<comment type="function">
    <text evidence="7">Essential cell division protein.</text>
</comment>
<evidence type="ECO:0000256" key="9">
    <source>
        <dbReference type="SAM" id="Coils"/>
    </source>
</evidence>
<name>A0AA48RBS8_9BACL</name>
<organism evidence="11 12">
    <name type="scientific">Brevibacillus aydinogluensis</name>
    <dbReference type="NCBI Taxonomy" id="927786"/>
    <lineage>
        <taxon>Bacteria</taxon>
        <taxon>Bacillati</taxon>
        <taxon>Bacillota</taxon>
        <taxon>Bacilli</taxon>
        <taxon>Bacillales</taxon>
        <taxon>Paenibacillaceae</taxon>
        <taxon>Brevibacillus</taxon>
    </lineage>
</organism>